<dbReference type="Pfam" id="PF08672">
    <property type="entry name" value="ANAPC2"/>
    <property type="match status" value="1"/>
</dbReference>
<dbReference type="PANTHER" id="PTHR45957:SF1">
    <property type="entry name" value="ANAPHASE-PROMOTING COMPLEX SUBUNIT 2"/>
    <property type="match status" value="1"/>
</dbReference>
<dbReference type="Gene3D" id="3.30.230.130">
    <property type="entry name" value="Cullin, Chain C, Domain 2"/>
    <property type="match status" value="1"/>
</dbReference>
<dbReference type="GO" id="GO:0007091">
    <property type="term" value="P:metaphase/anaphase transition of mitotic cell cycle"/>
    <property type="evidence" value="ECO:0000318"/>
    <property type="project" value="GO_Central"/>
</dbReference>
<gene>
    <name evidence="9" type="ORF">KFL_000970320</name>
</gene>
<dbReference type="OMA" id="FFAYETL"/>
<dbReference type="InterPro" id="IPR036317">
    <property type="entry name" value="Cullin_homology_sf"/>
</dbReference>
<dbReference type="InterPro" id="IPR036390">
    <property type="entry name" value="WH_DNA-bd_sf"/>
</dbReference>
<dbReference type="SUPFAM" id="SSF75632">
    <property type="entry name" value="Cullin homology domain"/>
    <property type="match status" value="1"/>
</dbReference>
<sequence length="1044" mass="110784">MGAPALTSVLASNISAAWTVCLEQGLQGGSRDAPSGELAASVGVLCQQGLGPLLTAHCGDRLERVFREEHLPRFWAKFDTYEDRQQRAQQADDPSPLQSWAVSTLAPALAELHSAQGLQKRQLADLLKVMAEAPRAAGGAGGAGWPKPRLELSESERVVAQFQAGTSAWLLSTAPDYLPDLLRLYFAARLDEFSGGVKRAARRSRRRESTASLDSGGTSEDELGLEGADDEVESAGGLAGGGSALRRRRSRRSSSVMDEDDGVGGPGVAPHVEGGDAMEGVERSPGEAAPNRAGLVNKHLAGVLGDTGGGAGAWGAGAEGHVEGVGIGDMVRLMGVEWVAGVAAVARQLRELGLGALAEGAVAQAVHEHLQSKLLRAARGRYEAPVAAVFLRWIEAVPLRFLSLLLPPPVPPTPPSPVPLPCGLPLPLPPRLPRHPGSGLRLEMAAYEILGDLRTTELFDIIVDHPESLPAVEDLRACLAATGRQRDLVDAFRAQLRQRLLLPGAATTDILTHYIATIKSLRVLDPGGVVLEAVGAPIQEYLRRRKDTIRGIVTLLTDDSAAAGGGESLYEELAKTAAMAEADEREDDDAGAADTEEEAAAAHAWEPDPIAAAPGGGGRRRRRADLISAVVGMYGSKEVLVNEYRVMLADRLLAKQDYNTATDVRTLELLKLRFADANLHQCDVMLKDLADSKRINTLIHTPAPRPTSPPPNAAPHPGSPPQAPGAARRQPPPRVGGRDGAAGPASPPGPSAGDAAVGRGSGSSSENEARLQAIRARMRALRSQGPPGAAPAEGEPTLDNVDATIVSAHFWPPFQADEVRLPAPVQSVLDAYAARYQEVKAPRKLGWKTGLGTVRLEVERGGRAVQYAVSPIHAAIVWHFQDRPRWPARELAEAVGAPLGTLRKKAVFWVNQGVLAESTGPDGGGLYRLVEGGEGAAGGPGRGPSEEGEVTVVAEEEGESAVTSAEEQMASEMQVYKDYVVGMLTNLDALPLERIHNMLKMFVVDPPFDKSAAQLQAFLNNLIRDDVLEFRDNMYRRARRPDAA</sequence>
<name>A0A0U9HSL4_KLENI</name>
<comment type="similarity">
    <text evidence="6">Belongs to the cullin family.</text>
</comment>
<dbReference type="Pfam" id="PF25773">
    <property type="entry name" value="TPR_ANAPC2"/>
    <property type="match status" value="1"/>
</dbReference>
<organism evidence="9 10">
    <name type="scientific">Klebsormidium nitens</name>
    <name type="common">Green alga</name>
    <name type="synonym">Ulothrix nitens</name>
    <dbReference type="NCBI Taxonomy" id="105231"/>
    <lineage>
        <taxon>Eukaryota</taxon>
        <taxon>Viridiplantae</taxon>
        <taxon>Streptophyta</taxon>
        <taxon>Klebsormidiophyceae</taxon>
        <taxon>Klebsormidiales</taxon>
        <taxon>Klebsormidiaceae</taxon>
        <taxon>Klebsormidium</taxon>
    </lineage>
</organism>
<keyword evidence="4" id="KW-0833">Ubl conjugation pathway</keyword>
<dbReference type="PROSITE" id="PS50069">
    <property type="entry name" value="CULLIN_2"/>
    <property type="match status" value="1"/>
</dbReference>
<evidence type="ECO:0000256" key="4">
    <source>
        <dbReference type="ARBA" id="ARBA00022786"/>
    </source>
</evidence>
<keyword evidence="5" id="KW-0131">Cell cycle</keyword>
<feature type="compositionally biased region" description="Acidic residues" evidence="7">
    <location>
        <begin position="219"/>
        <end position="233"/>
    </location>
</feature>
<dbReference type="GO" id="GO:0031625">
    <property type="term" value="F:ubiquitin protein ligase binding"/>
    <property type="evidence" value="ECO:0007669"/>
    <property type="project" value="InterPro"/>
</dbReference>
<evidence type="ECO:0000256" key="6">
    <source>
        <dbReference type="PROSITE-ProRule" id="PRU00330"/>
    </source>
</evidence>
<dbReference type="InterPro" id="IPR044554">
    <property type="entry name" value="ANAPC2"/>
</dbReference>
<dbReference type="InterPro" id="IPR036388">
    <property type="entry name" value="WH-like_DNA-bd_sf"/>
</dbReference>
<evidence type="ECO:0000259" key="8">
    <source>
        <dbReference type="PROSITE" id="PS50069"/>
    </source>
</evidence>
<evidence type="ECO:0000256" key="2">
    <source>
        <dbReference type="ARBA" id="ARBA00022618"/>
    </source>
</evidence>
<protein>
    <recommendedName>
        <fullName evidence="1">Anaphase-promoting complex subunit 2</fullName>
    </recommendedName>
</protein>
<feature type="compositionally biased region" description="Acidic residues" evidence="7">
    <location>
        <begin position="581"/>
        <end position="599"/>
    </location>
</feature>
<dbReference type="EMBL" id="DF237046">
    <property type="protein sequence ID" value="GAQ82006.1"/>
    <property type="molecule type" value="Genomic_DNA"/>
</dbReference>
<feature type="compositionally biased region" description="Low complexity" evidence="7">
    <location>
        <begin position="601"/>
        <end position="613"/>
    </location>
</feature>
<dbReference type="InterPro" id="IPR016158">
    <property type="entry name" value="Cullin_homology"/>
</dbReference>
<evidence type="ECO:0000313" key="10">
    <source>
        <dbReference type="Proteomes" id="UP000054558"/>
    </source>
</evidence>
<keyword evidence="3" id="KW-0498">Mitosis</keyword>
<dbReference type="FunFam" id="1.10.10.10:FF:000331">
    <property type="entry name" value="Anaphase-promoting complex subunit 2"/>
    <property type="match status" value="1"/>
</dbReference>
<dbReference type="STRING" id="105231.A0A0U9HSL4"/>
<dbReference type="GO" id="GO:0051301">
    <property type="term" value="P:cell division"/>
    <property type="evidence" value="ECO:0007669"/>
    <property type="project" value="UniProtKB-KW"/>
</dbReference>
<evidence type="ECO:0000256" key="3">
    <source>
        <dbReference type="ARBA" id="ARBA00022776"/>
    </source>
</evidence>
<dbReference type="Pfam" id="PF26557">
    <property type="entry name" value="Cullin_AB"/>
    <property type="match status" value="1"/>
</dbReference>
<dbReference type="SUPFAM" id="SSF46785">
    <property type="entry name" value="Winged helix' DNA-binding domain"/>
    <property type="match status" value="1"/>
</dbReference>
<feature type="domain" description="Cullin family profile" evidence="8">
    <location>
        <begin position="630"/>
        <end position="910"/>
    </location>
</feature>
<dbReference type="GO" id="GO:0070979">
    <property type="term" value="P:protein K11-linked ubiquitination"/>
    <property type="evidence" value="ECO:0000318"/>
    <property type="project" value="GO_Central"/>
</dbReference>
<dbReference type="OrthoDB" id="5581181at2759"/>
<keyword evidence="2" id="KW-0132">Cell division</keyword>
<dbReference type="InterPro" id="IPR057975">
    <property type="entry name" value="TPR_ANAPC2"/>
</dbReference>
<dbReference type="GO" id="GO:0005680">
    <property type="term" value="C:anaphase-promoting complex"/>
    <property type="evidence" value="ECO:0000318"/>
    <property type="project" value="GO_Central"/>
</dbReference>
<feature type="region of interest" description="Disordered" evidence="7">
    <location>
        <begin position="699"/>
        <end position="770"/>
    </location>
</feature>
<dbReference type="InterPro" id="IPR014786">
    <property type="entry name" value="ANAPC2_C"/>
</dbReference>
<dbReference type="Gene3D" id="1.10.10.10">
    <property type="entry name" value="Winged helix-like DNA-binding domain superfamily/Winged helix DNA-binding domain"/>
    <property type="match status" value="1"/>
</dbReference>
<dbReference type="AlphaFoldDB" id="A0A0U9HSL4"/>
<proteinExistence type="inferred from homology"/>
<dbReference type="Proteomes" id="UP000054558">
    <property type="component" value="Unassembled WGS sequence"/>
</dbReference>
<dbReference type="PANTHER" id="PTHR45957">
    <property type="entry name" value="ANAPHASE-PROMOTING COMPLEX SUBUNIT 2"/>
    <property type="match status" value="1"/>
</dbReference>
<reference evidence="9 10" key="1">
    <citation type="journal article" date="2014" name="Nat. Commun.">
        <title>Klebsormidium flaccidum genome reveals primary factors for plant terrestrial adaptation.</title>
        <authorList>
            <person name="Hori K."/>
            <person name="Maruyama F."/>
            <person name="Fujisawa T."/>
            <person name="Togashi T."/>
            <person name="Yamamoto N."/>
            <person name="Seo M."/>
            <person name="Sato S."/>
            <person name="Yamada T."/>
            <person name="Mori H."/>
            <person name="Tajima N."/>
            <person name="Moriyama T."/>
            <person name="Ikeuchi M."/>
            <person name="Watanabe M."/>
            <person name="Wada H."/>
            <person name="Kobayashi K."/>
            <person name="Saito M."/>
            <person name="Masuda T."/>
            <person name="Sasaki-Sekimoto Y."/>
            <person name="Mashiguchi K."/>
            <person name="Awai K."/>
            <person name="Shimojima M."/>
            <person name="Masuda S."/>
            <person name="Iwai M."/>
            <person name="Nobusawa T."/>
            <person name="Narise T."/>
            <person name="Kondo S."/>
            <person name="Saito H."/>
            <person name="Sato R."/>
            <person name="Murakawa M."/>
            <person name="Ihara Y."/>
            <person name="Oshima-Yamada Y."/>
            <person name="Ohtaka K."/>
            <person name="Satoh M."/>
            <person name="Sonobe K."/>
            <person name="Ishii M."/>
            <person name="Ohtani R."/>
            <person name="Kanamori-Sato M."/>
            <person name="Honoki R."/>
            <person name="Miyazaki D."/>
            <person name="Mochizuki H."/>
            <person name="Umetsu J."/>
            <person name="Higashi K."/>
            <person name="Shibata D."/>
            <person name="Kamiya Y."/>
            <person name="Sato N."/>
            <person name="Nakamura Y."/>
            <person name="Tabata S."/>
            <person name="Ida S."/>
            <person name="Kurokawa K."/>
            <person name="Ohta H."/>
        </authorList>
    </citation>
    <scope>NUCLEOTIDE SEQUENCE [LARGE SCALE GENOMIC DNA]</scope>
    <source>
        <strain evidence="9 10">NIES-2285</strain>
    </source>
</reference>
<evidence type="ECO:0000256" key="5">
    <source>
        <dbReference type="ARBA" id="ARBA00023306"/>
    </source>
</evidence>
<keyword evidence="10" id="KW-1185">Reference proteome</keyword>
<dbReference type="GO" id="GO:0006511">
    <property type="term" value="P:ubiquitin-dependent protein catabolic process"/>
    <property type="evidence" value="ECO:0007669"/>
    <property type="project" value="InterPro"/>
</dbReference>
<feature type="region of interest" description="Disordered" evidence="7">
    <location>
        <begin position="580"/>
        <end position="620"/>
    </location>
</feature>
<evidence type="ECO:0000256" key="1">
    <source>
        <dbReference type="ARBA" id="ARBA00016068"/>
    </source>
</evidence>
<dbReference type="Gene3D" id="1.20.1310.10">
    <property type="entry name" value="Cullin Repeats"/>
    <property type="match status" value="1"/>
</dbReference>
<feature type="region of interest" description="Disordered" evidence="7">
    <location>
        <begin position="197"/>
        <end position="289"/>
    </location>
</feature>
<evidence type="ECO:0000256" key="7">
    <source>
        <dbReference type="SAM" id="MobiDB-lite"/>
    </source>
</evidence>
<feature type="compositionally biased region" description="Pro residues" evidence="7">
    <location>
        <begin position="703"/>
        <end position="723"/>
    </location>
</feature>
<accession>A0A0U9HSL4</accession>
<dbReference type="SMART" id="SM01013">
    <property type="entry name" value="APC2"/>
    <property type="match status" value="1"/>
</dbReference>
<dbReference type="InterPro" id="IPR059120">
    <property type="entry name" value="Cullin-like_AB"/>
</dbReference>
<evidence type="ECO:0000313" key="9">
    <source>
        <dbReference type="EMBL" id="GAQ82006.1"/>
    </source>
</evidence>